<protein>
    <submittedName>
        <fullName evidence="3">G_PROTEIN_RECEP_F1_2 domain-containing protein</fullName>
    </submittedName>
</protein>
<name>A0A0M3IUB7_ASCLU</name>
<keyword evidence="1" id="KW-1133">Transmembrane helix</keyword>
<keyword evidence="1" id="KW-0812">Transmembrane</keyword>
<feature type="transmembrane region" description="Helical" evidence="1">
    <location>
        <begin position="121"/>
        <end position="143"/>
    </location>
</feature>
<reference evidence="3" key="1">
    <citation type="submission" date="2017-02" db="UniProtKB">
        <authorList>
            <consortium name="WormBaseParasite"/>
        </authorList>
    </citation>
    <scope>IDENTIFICATION</scope>
</reference>
<feature type="transmembrane region" description="Helical" evidence="1">
    <location>
        <begin position="7"/>
        <end position="28"/>
    </location>
</feature>
<organism evidence="2 3">
    <name type="scientific">Ascaris lumbricoides</name>
    <name type="common">Giant roundworm</name>
    <dbReference type="NCBI Taxonomy" id="6252"/>
    <lineage>
        <taxon>Eukaryota</taxon>
        <taxon>Metazoa</taxon>
        <taxon>Ecdysozoa</taxon>
        <taxon>Nematoda</taxon>
        <taxon>Chromadorea</taxon>
        <taxon>Rhabditida</taxon>
        <taxon>Spirurina</taxon>
        <taxon>Ascaridomorpha</taxon>
        <taxon>Ascaridoidea</taxon>
        <taxon>Ascarididae</taxon>
        <taxon>Ascaris</taxon>
    </lineage>
</organism>
<dbReference type="AlphaFoldDB" id="A0A0M3IUB7"/>
<feature type="transmembrane region" description="Helical" evidence="1">
    <location>
        <begin position="90"/>
        <end position="109"/>
    </location>
</feature>
<feature type="transmembrane region" description="Helical" evidence="1">
    <location>
        <begin position="164"/>
        <end position="184"/>
    </location>
</feature>
<dbReference type="WBParaSite" id="ALUE_0002234501-mRNA-1">
    <property type="protein sequence ID" value="ALUE_0002234501-mRNA-1"/>
    <property type="gene ID" value="ALUE_0002234501"/>
</dbReference>
<feature type="transmembrane region" description="Helical" evidence="1">
    <location>
        <begin position="57"/>
        <end position="78"/>
    </location>
</feature>
<accession>A0A0M3IUB7</accession>
<dbReference type="Proteomes" id="UP000036681">
    <property type="component" value="Unplaced"/>
</dbReference>
<keyword evidence="2" id="KW-1185">Reference proteome</keyword>
<evidence type="ECO:0000313" key="3">
    <source>
        <dbReference type="WBParaSite" id="ALUE_0002234501-mRNA-1"/>
    </source>
</evidence>
<evidence type="ECO:0000256" key="1">
    <source>
        <dbReference type="SAM" id="Phobius"/>
    </source>
</evidence>
<evidence type="ECO:0000313" key="2">
    <source>
        <dbReference type="Proteomes" id="UP000036681"/>
    </source>
</evidence>
<keyword evidence="1" id="KW-0472">Membrane</keyword>
<feature type="transmembrane region" description="Helical" evidence="1">
    <location>
        <begin position="204"/>
        <end position="236"/>
    </location>
</feature>
<proteinExistence type="predicted"/>
<sequence>MANLAFCNIILTIGFTAYILLIDVFYYVQNIESIFIDGWPFADFCYAALRETLKYQIVHNVVFVQALFILLIAIDRYFSLFPNYDPFVESSWTPSLITILPYILVAVLLDFRLQNVIFGTSVALFICIFALIIPPMLAFVFNICTVMRQRQTNISSYLSHQRSCPIAILILINLQLFEKLAFFIELMSRNFDIEMVIGDTKSDAYFRGALQICFQISHVLFVYSPLYIAGVLLLVMRSYRDQVIERCRRLMRFILCRSRKDKIDYSCETMRSIIADQTRAKRMRAYTNPANV</sequence>